<dbReference type="Proteomes" id="UP000744676">
    <property type="component" value="Unassembled WGS sequence"/>
</dbReference>
<keyword evidence="2" id="KW-1185">Reference proteome</keyword>
<comment type="caution">
    <text evidence="1">The sequence shown here is derived from an EMBL/GenBank/DDBJ whole genome shotgun (WGS) entry which is preliminary data.</text>
</comment>
<reference evidence="1 2" key="1">
    <citation type="journal article" date="2020" name="Front. Microbiol.">
        <title>Phenotypic and Genetic Characterization of the Cheese Ripening Yeast Geotrichum candidum.</title>
        <authorList>
            <person name="Perkins V."/>
            <person name="Vignola S."/>
            <person name="Lessard M.H."/>
            <person name="Plante P.L."/>
            <person name="Corbeil J."/>
            <person name="Dugat-Bony E."/>
            <person name="Frenette M."/>
            <person name="Labrie S."/>
        </authorList>
    </citation>
    <scope>NUCLEOTIDE SEQUENCE [LARGE SCALE GENOMIC DNA]</scope>
    <source>
        <strain evidence="1 2">LMA-1147</strain>
    </source>
</reference>
<organism evidence="1 2">
    <name type="scientific">Geotrichum galactomycetum</name>
    <dbReference type="NCBI Taxonomy" id="27317"/>
    <lineage>
        <taxon>Eukaryota</taxon>
        <taxon>Fungi</taxon>
        <taxon>Dikarya</taxon>
        <taxon>Ascomycota</taxon>
        <taxon>Saccharomycotina</taxon>
        <taxon>Dipodascomycetes</taxon>
        <taxon>Dipodascales</taxon>
        <taxon>Dipodascaceae</taxon>
        <taxon>Geotrichum</taxon>
    </lineage>
</organism>
<dbReference type="EMBL" id="QVQA01000003">
    <property type="protein sequence ID" value="KAF5102723.1"/>
    <property type="molecule type" value="Genomic_DNA"/>
</dbReference>
<protein>
    <submittedName>
        <fullName evidence="1">Uncharacterized protein</fullName>
    </submittedName>
</protein>
<sequence>MTSHINSSPVVADPDPIKQAFVDEEAVTESKVITTTDLNHLPPIALPRWSKEWFWEVRGSMFVIMATITLAIFTDIFLYAIIVPVVPYAFEARLGLAQDKVQSAISKALAIYSVGLIVGSLIFGYISDKIKRRQVLMIGGLAIIIGSTFILMFAHTMWLYLVGRLIQGLSASIVWVVGLAIIADSGDPDNMAFLMSFPGIGMSLGIFLGPFIGGIAYEQSGYYSVFYICFAILALDVALRLFMLERSELFSLRHKRALELSQREDLATLSPELGEYVARYVSFRDDTEEYKQRARELQNEFGPKVTVFGRRYNLPVFLALLYNRRVACAVFLGVSMAWVMAAVDTTMTLHLSEIFGFNSLQSGLVFLALAGPTLFEPLAGKLSDRYGSKYCITFGYVLLAPFFILLRIPDEKTAGNIALFVVLIVLCGTMLMIVTAPSLAEITKGITDLESEHPGIYGKSKGFGQGYGLFNVGFSIGSLIGPFQAGGTKDNSGWGMMTLSIGIICFLVGGISLLFAGEGFRLLKKPEQKDASVVVQEDSVVTRV</sequence>
<accession>A0ACB6VAH5</accession>
<name>A0ACB6VAH5_9ASCO</name>
<gene>
    <name evidence="1" type="ORF">D0Z00_000215</name>
</gene>
<evidence type="ECO:0000313" key="2">
    <source>
        <dbReference type="Proteomes" id="UP000744676"/>
    </source>
</evidence>
<evidence type="ECO:0000313" key="1">
    <source>
        <dbReference type="EMBL" id="KAF5102723.1"/>
    </source>
</evidence>
<proteinExistence type="predicted"/>